<dbReference type="Proteomes" id="UP000721844">
    <property type="component" value="Unassembled WGS sequence"/>
</dbReference>
<dbReference type="CDD" id="cd06261">
    <property type="entry name" value="TM_PBP2"/>
    <property type="match status" value="2"/>
</dbReference>
<dbReference type="InterPro" id="IPR035906">
    <property type="entry name" value="MetI-like_sf"/>
</dbReference>
<dbReference type="SUPFAM" id="SSF161098">
    <property type="entry name" value="MetI-like"/>
    <property type="match status" value="2"/>
</dbReference>
<dbReference type="EMBL" id="JAESVA010000015">
    <property type="protein sequence ID" value="MCB8883646.1"/>
    <property type="molecule type" value="Genomic_DNA"/>
</dbReference>
<feature type="transmembrane region" description="Helical" evidence="8">
    <location>
        <begin position="271"/>
        <end position="295"/>
    </location>
</feature>
<comment type="caution">
    <text evidence="10">The sequence shown here is derived from an EMBL/GenBank/DDBJ whole genome shotgun (WGS) entry which is preliminary data.</text>
</comment>
<feature type="transmembrane region" description="Helical" evidence="8">
    <location>
        <begin position="59"/>
        <end position="79"/>
    </location>
</feature>
<feature type="transmembrane region" description="Helical" evidence="8">
    <location>
        <begin position="177"/>
        <end position="201"/>
    </location>
</feature>
<gene>
    <name evidence="10" type="ORF">ACELLULO517_25580</name>
</gene>
<evidence type="ECO:0000256" key="7">
    <source>
        <dbReference type="ARBA" id="ARBA00023136"/>
    </source>
</evidence>
<keyword evidence="3" id="KW-1003">Cell membrane</keyword>
<evidence type="ECO:0000256" key="3">
    <source>
        <dbReference type="ARBA" id="ARBA00022475"/>
    </source>
</evidence>
<dbReference type="Pfam" id="PF00528">
    <property type="entry name" value="BPD_transp_1"/>
    <property type="match status" value="2"/>
</dbReference>
<dbReference type="PROSITE" id="PS50928">
    <property type="entry name" value="ABC_TM1"/>
    <property type="match status" value="2"/>
</dbReference>
<feature type="transmembrane region" description="Helical" evidence="8">
    <location>
        <begin position="315"/>
        <end position="340"/>
    </location>
</feature>
<sequence>MRWKPSRPIPAALLAAALLASLLVLAPIGWTAVLAWGVGAAGARMLLFRPLVGELLVNTLALISCTAMVATVIATAAAWCVERTDLPGRHIWAVLAVVPLALPSFITSFAWVSLSPALQDFGGALLVVTSSYFPLIYLPVAAALRSMDPSLEETARSLGLGLWQVFARVTLPHLRPALLGGILLVALNTLTEFGAFALLRFRTLTTEIFAIYRTSFDNSEAALFGILLILLCVLCLMAESWSRRQARYDRIARGVVRPASRVALGRLRLPVLAGFGMLSLVTLGVPFGMILYWLTQHNSAATSVAAANLPDVLSATWASLRLALGGTAVTMALALPLGFLATRYDGRLVALLERTAYLSQGMPGIVLALAMISITITLLRPLYQSAFLLMVVYAVLFLPLALVSVRAAFGQVQRGLEEAGRAAGLGWFATVWRVLLPLAGPGLGAAAAMVFVSVITELTATLLMAPIGTRTLAVQVWANTTTLAFAAAAPYAALMAALSLLSAWVLARRFGLVRGV</sequence>
<keyword evidence="2 8" id="KW-0813">Transport</keyword>
<keyword evidence="7 8" id="KW-0472">Membrane</keyword>
<keyword evidence="5 8" id="KW-0812">Transmembrane</keyword>
<evidence type="ECO:0000256" key="8">
    <source>
        <dbReference type="RuleBase" id="RU363032"/>
    </source>
</evidence>
<dbReference type="Gene3D" id="1.10.3720.10">
    <property type="entry name" value="MetI-like"/>
    <property type="match status" value="2"/>
</dbReference>
<feature type="transmembrane region" description="Helical" evidence="8">
    <location>
        <begin position="221"/>
        <end position="241"/>
    </location>
</feature>
<evidence type="ECO:0000256" key="1">
    <source>
        <dbReference type="ARBA" id="ARBA00004429"/>
    </source>
</evidence>
<comment type="similarity">
    <text evidence="8">Belongs to the binding-protein-dependent transport system permease family.</text>
</comment>
<proteinExistence type="inferred from homology"/>
<feature type="transmembrane region" description="Helical" evidence="8">
    <location>
        <begin position="385"/>
        <end position="409"/>
    </location>
</feature>
<protein>
    <submittedName>
        <fullName evidence="10">Iron ABC transporter permease</fullName>
    </submittedName>
</protein>
<reference evidence="10 11" key="1">
    <citation type="journal article" date="2021" name="Microorganisms">
        <title>Acidisoma silvae sp. nov. and Acidisomacellulosilytica sp. nov., Two Acidophilic Bacteria Isolated from Decaying Wood, Hydrolyzing Cellulose and Producing Poly-3-hydroxybutyrate.</title>
        <authorList>
            <person name="Mieszkin S."/>
            <person name="Pouder E."/>
            <person name="Uroz S."/>
            <person name="Simon-Colin C."/>
            <person name="Alain K."/>
        </authorList>
    </citation>
    <scope>NUCLEOTIDE SEQUENCE [LARGE SCALE GENOMIC DNA]</scope>
    <source>
        <strain evidence="10 11">HW T5.17</strain>
    </source>
</reference>
<dbReference type="AlphaFoldDB" id="A0A963Z6Y7"/>
<comment type="subcellular location">
    <subcellularLocation>
        <location evidence="1">Cell inner membrane</location>
        <topology evidence="1">Multi-pass membrane protein</topology>
    </subcellularLocation>
    <subcellularLocation>
        <location evidence="8">Cell membrane</location>
        <topology evidence="8">Multi-pass membrane protein</topology>
    </subcellularLocation>
</comment>
<dbReference type="GO" id="GO:0055085">
    <property type="term" value="P:transmembrane transport"/>
    <property type="evidence" value="ECO:0007669"/>
    <property type="project" value="InterPro"/>
</dbReference>
<feature type="domain" description="ABC transmembrane type-1" evidence="9">
    <location>
        <begin position="316"/>
        <end position="506"/>
    </location>
</feature>
<dbReference type="RefSeq" id="WP_227310316.1">
    <property type="nucleotide sequence ID" value="NZ_JAESVA010000015.1"/>
</dbReference>
<evidence type="ECO:0000256" key="2">
    <source>
        <dbReference type="ARBA" id="ARBA00022448"/>
    </source>
</evidence>
<feature type="transmembrane region" description="Helical" evidence="8">
    <location>
        <begin position="124"/>
        <end position="144"/>
    </location>
</feature>
<keyword evidence="6 8" id="KW-1133">Transmembrane helix</keyword>
<evidence type="ECO:0000256" key="6">
    <source>
        <dbReference type="ARBA" id="ARBA00022989"/>
    </source>
</evidence>
<organism evidence="10 11">
    <name type="scientific">Acidisoma cellulosilyticum</name>
    <dbReference type="NCBI Taxonomy" id="2802395"/>
    <lineage>
        <taxon>Bacteria</taxon>
        <taxon>Pseudomonadati</taxon>
        <taxon>Pseudomonadota</taxon>
        <taxon>Alphaproteobacteria</taxon>
        <taxon>Acetobacterales</taxon>
        <taxon>Acidocellaceae</taxon>
        <taxon>Acidisoma</taxon>
    </lineage>
</organism>
<feature type="transmembrane region" description="Helical" evidence="8">
    <location>
        <begin position="483"/>
        <end position="507"/>
    </location>
</feature>
<feature type="transmembrane region" description="Helical" evidence="8">
    <location>
        <begin position="91"/>
        <end position="112"/>
    </location>
</feature>
<feature type="transmembrane region" description="Helical" evidence="8">
    <location>
        <begin position="361"/>
        <end position="379"/>
    </location>
</feature>
<evidence type="ECO:0000256" key="4">
    <source>
        <dbReference type="ARBA" id="ARBA00022519"/>
    </source>
</evidence>
<keyword evidence="4" id="KW-0997">Cell inner membrane</keyword>
<name>A0A963Z6Y7_9PROT</name>
<keyword evidence="11" id="KW-1185">Reference proteome</keyword>
<accession>A0A963Z6Y7</accession>
<evidence type="ECO:0000259" key="9">
    <source>
        <dbReference type="PROSITE" id="PS50928"/>
    </source>
</evidence>
<evidence type="ECO:0000313" key="11">
    <source>
        <dbReference type="Proteomes" id="UP000721844"/>
    </source>
</evidence>
<dbReference type="InterPro" id="IPR000515">
    <property type="entry name" value="MetI-like"/>
</dbReference>
<feature type="domain" description="ABC transmembrane type-1" evidence="9">
    <location>
        <begin position="56"/>
        <end position="239"/>
    </location>
</feature>
<dbReference type="PANTHER" id="PTHR43357">
    <property type="entry name" value="INNER MEMBRANE ABC TRANSPORTER PERMEASE PROTEIN YDCV"/>
    <property type="match status" value="1"/>
</dbReference>
<feature type="transmembrane region" description="Helical" evidence="8">
    <location>
        <begin position="430"/>
        <end position="455"/>
    </location>
</feature>
<dbReference type="GO" id="GO:0005886">
    <property type="term" value="C:plasma membrane"/>
    <property type="evidence" value="ECO:0007669"/>
    <property type="project" value="UniProtKB-SubCell"/>
</dbReference>
<evidence type="ECO:0000313" key="10">
    <source>
        <dbReference type="EMBL" id="MCB8883646.1"/>
    </source>
</evidence>
<dbReference type="PANTHER" id="PTHR43357:SF3">
    <property type="entry name" value="FE(3+)-TRANSPORT SYSTEM PERMEASE PROTEIN FBPB 2"/>
    <property type="match status" value="1"/>
</dbReference>
<evidence type="ECO:0000256" key="5">
    <source>
        <dbReference type="ARBA" id="ARBA00022692"/>
    </source>
</evidence>